<dbReference type="PANTHER" id="PTHR11060:SF0">
    <property type="entry name" value="PROTEIN MEMO1"/>
    <property type="match status" value="1"/>
</dbReference>
<dbReference type="Pfam" id="PF01875">
    <property type="entry name" value="Memo"/>
    <property type="match status" value="1"/>
</dbReference>
<keyword evidence="3" id="KW-1185">Reference proteome</keyword>
<evidence type="ECO:0008006" key="4">
    <source>
        <dbReference type="Google" id="ProtNLM"/>
    </source>
</evidence>
<name>A0A5K8AC90_9BACT</name>
<accession>A0A5K8AC90</accession>
<protein>
    <recommendedName>
        <fullName evidence="4">AmmeMemoRadiSam system protein B</fullName>
    </recommendedName>
</protein>
<dbReference type="AlphaFoldDB" id="A0A5K8AC90"/>
<dbReference type="PANTHER" id="PTHR11060">
    <property type="entry name" value="PROTEIN MEMO1"/>
    <property type="match status" value="1"/>
</dbReference>
<evidence type="ECO:0000313" key="3">
    <source>
        <dbReference type="Proteomes" id="UP000422108"/>
    </source>
</evidence>
<dbReference type="Proteomes" id="UP000422108">
    <property type="component" value="Chromosome"/>
</dbReference>
<dbReference type="CDD" id="cd07361">
    <property type="entry name" value="MEMO_like"/>
    <property type="match status" value="1"/>
</dbReference>
<dbReference type="RefSeq" id="WP_155311171.1">
    <property type="nucleotide sequence ID" value="NZ_AP021879.1"/>
</dbReference>
<organism evidence="2 3">
    <name type="scientific">Desulfosarcina ovata subsp. ovata</name>
    <dbReference type="NCBI Taxonomy" id="2752305"/>
    <lineage>
        <taxon>Bacteria</taxon>
        <taxon>Pseudomonadati</taxon>
        <taxon>Thermodesulfobacteriota</taxon>
        <taxon>Desulfobacteria</taxon>
        <taxon>Desulfobacterales</taxon>
        <taxon>Desulfosarcinaceae</taxon>
        <taxon>Desulfosarcina</taxon>
    </lineage>
</organism>
<dbReference type="Gene3D" id="3.40.830.10">
    <property type="entry name" value="LigB-like"/>
    <property type="match status" value="1"/>
</dbReference>
<reference evidence="2 3" key="1">
    <citation type="submission" date="2019-11" db="EMBL/GenBank/DDBJ databases">
        <title>Comparative genomics of hydrocarbon-degrading Desulfosarcina strains.</title>
        <authorList>
            <person name="Watanabe M."/>
            <person name="Kojima H."/>
            <person name="Fukui M."/>
        </authorList>
    </citation>
    <scope>NUCLEOTIDE SEQUENCE [LARGE SCALE GENOMIC DNA]</scope>
    <source>
        <strain evidence="3">oXyS1</strain>
    </source>
</reference>
<dbReference type="InterPro" id="IPR002737">
    <property type="entry name" value="MEMO1_fam"/>
</dbReference>
<sequence>MNLRKSVFSGSWYPAGQGECEAQIRQFLDEGKSYPLSIDAPVGGVVPHAGWFFSGSVACNVIHRLAQGRAAEVDVVVVFGMHLHPGSARYIMPEGAWETPLGPVSVDAALAGELTRQYTFQLETPSRFQQDNTIELQMPFIRYFFPDSRVVAMGVPPAAETLALAKSVVETARDLGLSIVTIGSTDLTHYGPNYGFTSKGTGQAAVDWVRRENDRRVIDAMIRMDPEAVLREGIENENACCSGAAAAAITAGKTMGARRGEQLVYATSYDKSPGSSFVGYVGVVF</sequence>
<dbReference type="EMBL" id="AP021879">
    <property type="protein sequence ID" value="BBO90078.1"/>
    <property type="molecule type" value="Genomic_DNA"/>
</dbReference>
<evidence type="ECO:0000256" key="1">
    <source>
        <dbReference type="ARBA" id="ARBA00006315"/>
    </source>
</evidence>
<comment type="similarity">
    <text evidence="1">Belongs to the MEMO1 family.</text>
</comment>
<dbReference type="NCBIfam" id="TIGR04336">
    <property type="entry name" value="AmmeMemoSam_B"/>
    <property type="match status" value="1"/>
</dbReference>
<proteinExistence type="inferred from homology"/>
<gene>
    <name evidence="2" type="ORF">DSCOOX_32580</name>
</gene>
<evidence type="ECO:0000313" key="2">
    <source>
        <dbReference type="EMBL" id="BBO90078.1"/>
    </source>
</evidence>